<dbReference type="InterPro" id="IPR027417">
    <property type="entry name" value="P-loop_NTPase"/>
</dbReference>
<dbReference type="Proteomes" id="UP000304912">
    <property type="component" value="Chromosome"/>
</dbReference>
<protein>
    <submittedName>
        <fullName evidence="1">ATP-binding protein</fullName>
    </submittedName>
</protein>
<dbReference type="Gene3D" id="3.40.50.300">
    <property type="entry name" value="P-loop containing nucleotide triphosphate hydrolases"/>
    <property type="match status" value="1"/>
</dbReference>
<name>A0A5B7YAC8_9ALTE</name>
<gene>
    <name evidence="1" type="ORF">FBQ74_02230</name>
</gene>
<sequence>MLYIVSGQPAVGKSTWAKRQAKQLRACLIDIDEVFEPVIQAGLILAGMEQDDRDSSAYKKAFRKPVYDAMFSAATANLSQIPVILCAPFTQELSNPEWVQQLRHRFDCDVLVYWLHAPVAQLKKQMVKRGNPRDRKKLEEWEQYQEYFVAEKPQCEHIPIDMGENKNGS</sequence>
<dbReference type="SUPFAM" id="SSF52540">
    <property type="entry name" value="P-loop containing nucleoside triphosphate hydrolases"/>
    <property type="match status" value="1"/>
</dbReference>
<proteinExistence type="predicted"/>
<dbReference type="KEGG" id="salk:FBQ74_02230"/>
<accession>A0A5B7YAC8</accession>
<dbReference type="GO" id="GO:0005524">
    <property type="term" value="F:ATP binding"/>
    <property type="evidence" value="ECO:0007669"/>
    <property type="project" value="UniProtKB-KW"/>
</dbReference>
<keyword evidence="1" id="KW-0067">ATP-binding</keyword>
<evidence type="ECO:0000313" key="1">
    <source>
        <dbReference type="EMBL" id="QCZ92365.1"/>
    </source>
</evidence>
<organism evidence="1 2">
    <name type="scientific">Salinimonas iocasae</name>
    <dbReference type="NCBI Taxonomy" id="2572577"/>
    <lineage>
        <taxon>Bacteria</taxon>
        <taxon>Pseudomonadati</taxon>
        <taxon>Pseudomonadota</taxon>
        <taxon>Gammaproteobacteria</taxon>
        <taxon>Alteromonadales</taxon>
        <taxon>Alteromonadaceae</taxon>
        <taxon>Alteromonas/Salinimonas group</taxon>
        <taxon>Salinimonas</taxon>
    </lineage>
</organism>
<dbReference type="OrthoDB" id="198115at2"/>
<dbReference type="RefSeq" id="WP_139755124.1">
    <property type="nucleotide sequence ID" value="NZ_CP039852.1"/>
</dbReference>
<evidence type="ECO:0000313" key="2">
    <source>
        <dbReference type="Proteomes" id="UP000304912"/>
    </source>
</evidence>
<keyword evidence="2" id="KW-1185">Reference proteome</keyword>
<dbReference type="Pfam" id="PF13671">
    <property type="entry name" value="AAA_33"/>
    <property type="match status" value="1"/>
</dbReference>
<keyword evidence="1" id="KW-0547">Nucleotide-binding</keyword>
<dbReference type="AlphaFoldDB" id="A0A5B7YAC8"/>
<reference evidence="1 2" key="1">
    <citation type="submission" date="2019-04" db="EMBL/GenBank/DDBJ databases">
        <title>Salinimonas iocasae sp. nov., a halophilic bacterium isolated from the outer tube casing of tubeworms in Okinawa Trough.</title>
        <authorList>
            <person name="Zhang H."/>
            <person name="Wang H."/>
            <person name="Li C."/>
        </authorList>
    </citation>
    <scope>NUCLEOTIDE SEQUENCE [LARGE SCALE GENOMIC DNA]</scope>
    <source>
        <strain evidence="1 2">KX18D6</strain>
    </source>
</reference>
<dbReference type="EMBL" id="CP039852">
    <property type="protein sequence ID" value="QCZ92365.1"/>
    <property type="molecule type" value="Genomic_DNA"/>
</dbReference>